<organism evidence="2 3">
    <name type="scientific">Candidatus Falkowbacteria bacterium HGW-Falkowbacteria-2</name>
    <dbReference type="NCBI Taxonomy" id="2013769"/>
    <lineage>
        <taxon>Bacteria</taxon>
        <taxon>Candidatus Falkowiibacteriota</taxon>
    </lineage>
</organism>
<dbReference type="Proteomes" id="UP000233325">
    <property type="component" value="Unassembled WGS sequence"/>
</dbReference>
<dbReference type="SUPFAM" id="SSF101874">
    <property type="entry name" value="YceI-like"/>
    <property type="match status" value="1"/>
</dbReference>
<proteinExistence type="predicted"/>
<dbReference type="AlphaFoldDB" id="A0A2N2E3Y0"/>
<dbReference type="InterPro" id="IPR007372">
    <property type="entry name" value="Lipid/polyisoprenoid-bd_YceI"/>
</dbReference>
<sequence length="218" mass="24065">MRQYLVIIILGVGLISLGACTTGRNTNYQSPDNGALPATELEGAVMPADGTYFMNTTSSVIVWHGEKLIGSAHDGTVRFNSGRLEITDGRLSSGEFIADMRTIETDDNIEMLENHLKSKDFFAVEQYPEAKLVITSVGETSEGLYRIVGDLTVKDKTNPIEFDAYLGEIDGELRAITSLMIDRTNWDVTYASNKFFKDLGDAIIKDEIQLIVDISAQR</sequence>
<dbReference type="Gene3D" id="2.40.128.110">
    <property type="entry name" value="Lipid/polyisoprenoid-binding, YceI-like"/>
    <property type="match status" value="1"/>
</dbReference>
<evidence type="ECO:0000259" key="1">
    <source>
        <dbReference type="SMART" id="SM00867"/>
    </source>
</evidence>
<comment type="caution">
    <text evidence="2">The sequence shown here is derived from an EMBL/GenBank/DDBJ whole genome shotgun (WGS) entry which is preliminary data.</text>
</comment>
<accession>A0A2N2E3Y0</accession>
<reference evidence="2 3" key="1">
    <citation type="journal article" date="2017" name="ISME J.">
        <title>Potential for microbial H2 and metal transformations associated with novel bacteria and archaea in deep terrestrial subsurface sediments.</title>
        <authorList>
            <person name="Hernsdorf A.W."/>
            <person name="Amano Y."/>
            <person name="Miyakawa K."/>
            <person name="Ise K."/>
            <person name="Suzuki Y."/>
            <person name="Anantharaman K."/>
            <person name="Probst A."/>
            <person name="Burstein D."/>
            <person name="Thomas B.C."/>
            <person name="Banfield J.F."/>
        </authorList>
    </citation>
    <scope>NUCLEOTIDE SEQUENCE [LARGE SCALE GENOMIC DNA]</scope>
    <source>
        <strain evidence="2">HGW-Falkowbacteria-2</strain>
    </source>
</reference>
<gene>
    <name evidence="2" type="ORF">CVU83_00150</name>
</gene>
<dbReference type="SMART" id="SM00867">
    <property type="entry name" value="YceI"/>
    <property type="match status" value="1"/>
</dbReference>
<name>A0A2N2E3Y0_9BACT</name>
<evidence type="ECO:0000313" key="2">
    <source>
        <dbReference type="EMBL" id="PKM89418.1"/>
    </source>
</evidence>
<dbReference type="InterPro" id="IPR036761">
    <property type="entry name" value="TTHA0802/YceI-like_sf"/>
</dbReference>
<feature type="domain" description="Lipid/polyisoprenoid-binding YceI-like" evidence="1">
    <location>
        <begin position="51"/>
        <end position="217"/>
    </location>
</feature>
<evidence type="ECO:0000313" key="3">
    <source>
        <dbReference type="Proteomes" id="UP000233325"/>
    </source>
</evidence>
<protein>
    <submittedName>
        <fullName evidence="2">YceI family protein</fullName>
    </submittedName>
</protein>
<dbReference type="PANTHER" id="PTHR34406:SF1">
    <property type="entry name" value="PROTEIN YCEI"/>
    <property type="match status" value="1"/>
</dbReference>
<dbReference type="PROSITE" id="PS51257">
    <property type="entry name" value="PROKAR_LIPOPROTEIN"/>
    <property type="match status" value="1"/>
</dbReference>
<dbReference type="Pfam" id="PF04264">
    <property type="entry name" value="YceI"/>
    <property type="match status" value="1"/>
</dbReference>
<dbReference type="PANTHER" id="PTHR34406">
    <property type="entry name" value="PROTEIN YCEI"/>
    <property type="match status" value="1"/>
</dbReference>
<dbReference type="EMBL" id="PHAH01000001">
    <property type="protein sequence ID" value="PKM89418.1"/>
    <property type="molecule type" value="Genomic_DNA"/>
</dbReference>